<evidence type="ECO:0000313" key="1">
    <source>
        <dbReference type="EMBL" id="PIM54809.1"/>
    </source>
</evidence>
<name>A0A2G9CH24_9BURK</name>
<accession>A0A2G9CH24</accession>
<sequence>MLDLHQFIALFQGRPVPEDLIRLGGFQNVVKTQYTQSLWLTDHEKRGLEAGWSTDPAFLERLVAFGVANGSGSFYALWNPDDGSEPAEWPVVVFGDEGGEWVIARNLRELLQLSGLDVEPYVDHESAYFFIDEDEEDEDKYASDAIEDYREWLREVAQLDPLADPDPVVERARAQWQAQFDAWKAPYLEGR</sequence>
<dbReference type="Proteomes" id="UP000231501">
    <property type="component" value="Unassembled WGS sequence"/>
</dbReference>
<dbReference type="EMBL" id="PEOG01000007">
    <property type="protein sequence ID" value="PIM54809.1"/>
    <property type="molecule type" value="Genomic_DNA"/>
</dbReference>
<evidence type="ECO:0000313" key="2">
    <source>
        <dbReference type="Proteomes" id="UP000231501"/>
    </source>
</evidence>
<dbReference type="RefSeq" id="WP_099859921.1">
    <property type="nucleotide sequence ID" value="NZ_PEOG01000007.1"/>
</dbReference>
<reference evidence="1 2" key="1">
    <citation type="submission" date="2017-11" db="EMBL/GenBank/DDBJ databases">
        <title>Draft genome sequence of Mitsuaria sp. HWN-4.</title>
        <authorList>
            <person name="Gundlapally S.R."/>
        </authorList>
    </citation>
    <scope>NUCLEOTIDE SEQUENCE [LARGE SCALE GENOMIC DNA]</scope>
    <source>
        <strain evidence="1 2">HWN-4</strain>
    </source>
</reference>
<organism evidence="1 2">
    <name type="scientific">Roseateles chitinivorans</name>
    <dbReference type="NCBI Taxonomy" id="2917965"/>
    <lineage>
        <taxon>Bacteria</taxon>
        <taxon>Pseudomonadati</taxon>
        <taxon>Pseudomonadota</taxon>
        <taxon>Betaproteobacteria</taxon>
        <taxon>Burkholderiales</taxon>
        <taxon>Sphaerotilaceae</taxon>
        <taxon>Roseateles</taxon>
    </lineage>
</organism>
<protein>
    <recommendedName>
        <fullName evidence="3">SMI1/KNR4 family protein</fullName>
    </recommendedName>
</protein>
<dbReference type="AlphaFoldDB" id="A0A2G9CH24"/>
<proteinExistence type="predicted"/>
<dbReference type="OrthoDB" id="286413at2"/>
<evidence type="ECO:0008006" key="3">
    <source>
        <dbReference type="Google" id="ProtNLM"/>
    </source>
</evidence>
<gene>
    <name evidence="1" type="ORF">CS062_02695</name>
</gene>
<comment type="caution">
    <text evidence="1">The sequence shown here is derived from an EMBL/GenBank/DDBJ whole genome shotgun (WGS) entry which is preliminary data.</text>
</comment>
<keyword evidence="2" id="KW-1185">Reference proteome</keyword>